<evidence type="ECO:0000256" key="8">
    <source>
        <dbReference type="SAM" id="Phobius"/>
    </source>
</evidence>
<evidence type="ECO:0000256" key="6">
    <source>
        <dbReference type="ARBA" id="ARBA00023136"/>
    </source>
</evidence>
<evidence type="ECO:0000259" key="10">
    <source>
        <dbReference type="Pfam" id="PF13850"/>
    </source>
</evidence>
<dbReference type="PANTHER" id="PTHR10984:SF25">
    <property type="entry name" value="ENDOPLASMIC RETICULUM-GOLGI INTERMEDIATE COMPARTMENT PROTEIN 3"/>
    <property type="match status" value="1"/>
</dbReference>
<gene>
    <name evidence="11" type="ORF">Cfor_04636</name>
</gene>
<protein>
    <recommendedName>
        <fullName evidence="7">Endoplasmic reticulum-Golgi intermediate compartment protein 3</fullName>
    </recommendedName>
</protein>
<dbReference type="GO" id="GO:0006890">
    <property type="term" value="P:retrograde vesicle-mediated transport, Golgi to endoplasmic reticulum"/>
    <property type="evidence" value="ECO:0007669"/>
    <property type="project" value="TreeGrafter"/>
</dbReference>
<dbReference type="OrthoDB" id="270930at2759"/>
<evidence type="ECO:0000256" key="4">
    <source>
        <dbReference type="ARBA" id="ARBA00022692"/>
    </source>
</evidence>
<feature type="transmembrane region" description="Helical" evidence="8">
    <location>
        <begin position="28"/>
        <end position="47"/>
    </location>
</feature>
<keyword evidence="6 8" id="KW-0472">Membrane</keyword>
<keyword evidence="4 8" id="KW-0812">Transmembrane</keyword>
<sequence>MSSNDIFVRLRYLDAYPKTLEDFRIKTYGGAAVTIVSWCVIALLVFFEIQDYWTPTMSEELFVDTSRGPKLRINLDFIIPAISCDFLVLDAMDSSGEQHLQIEHNIYKRRLDLDGKPIKEPQKEGISTSKKCGSCYGAETAEYPCCDSCEAVKEAYRRKRWAFLHIDTITQCQSEHYSERLRNAFSEACQIYGYVEVNRVGGSFHIAPGKSFSVNHVHVHDVQPLSSTNFNTSHRIRHLSFGKNIPGKTNPIDGTDVIAHEGATMFQYYVKIVPTTYVRKDGAVWQTNQFSVTRHQKVVAISSGDYGMPGIFFNYELAPMMVKYTEREKSLGHCATNICAIIGGIFTVAGIVDSLLYHSVKVIQKKIELATSTHSGKHDIFLLQTQLVDEESTIAGTVP</sequence>
<dbReference type="GO" id="GO:0005789">
    <property type="term" value="C:endoplasmic reticulum membrane"/>
    <property type="evidence" value="ECO:0007669"/>
    <property type="project" value="TreeGrafter"/>
</dbReference>
<dbReference type="InterPro" id="IPR012936">
    <property type="entry name" value="Erv_C"/>
</dbReference>
<evidence type="ECO:0000313" key="11">
    <source>
        <dbReference type="EMBL" id="GFG34757.1"/>
    </source>
</evidence>
<keyword evidence="12" id="KW-1185">Reference proteome</keyword>
<comment type="caution">
    <text evidence="11">The sequence shown here is derived from an EMBL/GenBank/DDBJ whole genome shotgun (WGS) entry which is preliminary data.</text>
</comment>
<evidence type="ECO:0000256" key="1">
    <source>
        <dbReference type="ARBA" id="ARBA00004257"/>
    </source>
</evidence>
<dbReference type="AlphaFoldDB" id="A0A6L2PYB6"/>
<evidence type="ECO:0000313" key="12">
    <source>
        <dbReference type="Proteomes" id="UP000502823"/>
    </source>
</evidence>
<dbReference type="Pfam" id="PF07970">
    <property type="entry name" value="COPIIcoated_ERV"/>
    <property type="match status" value="1"/>
</dbReference>
<dbReference type="InterPro" id="IPR045888">
    <property type="entry name" value="Erv"/>
</dbReference>
<feature type="transmembrane region" description="Helical" evidence="8">
    <location>
        <begin position="330"/>
        <end position="352"/>
    </location>
</feature>
<dbReference type="InterPro" id="IPR039542">
    <property type="entry name" value="Erv_N"/>
</dbReference>
<organism evidence="11 12">
    <name type="scientific">Coptotermes formosanus</name>
    <name type="common">Formosan subterranean termite</name>
    <dbReference type="NCBI Taxonomy" id="36987"/>
    <lineage>
        <taxon>Eukaryota</taxon>
        <taxon>Metazoa</taxon>
        <taxon>Ecdysozoa</taxon>
        <taxon>Arthropoda</taxon>
        <taxon>Hexapoda</taxon>
        <taxon>Insecta</taxon>
        <taxon>Pterygota</taxon>
        <taxon>Neoptera</taxon>
        <taxon>Polyneoptera</taxon>
        <taxon>Dictyoptera</taxon>
        <taxon>Blattodea</taxon>
        <taxon>Blattoidea</taxon>
        <taxon>Termitoidae</taxon>
        <taxon>Rhinotermitidae</taxon>
        <taxon>Coptotermes</taxon>
    </lineage>
</organism>
<comment type="similarity">
    <text evidence="3">Belongs to the ERGIC family.</text>
</comment>
<dbReference type="FunCoup" id="A0A6L2PYB6">
    <property type="interactions" value="1817"/>
</dbReference>
<evidence type="ECO:0000259" key="9">
    <source>
        <dbReference type="Pfam" id="PF07970"/>
    </source>
</evidence>
<proteinExistence type="inferred from homology"/>
<evidence type="ECO:0000256" key="5">
    <source>
        <dbReference type="ARBA" id="ARBA00022989"/>
    </source>
</evidence>
<dbReference type="GO" id="GO:0006888">
    <property type="term" value="P:endoplasmic reticulum to Golgi vesicle-mediated transport"/>
    <property type="evidence" value="ECO:0007669"/>
    <property type="project" value="TreeGrafter"/>
</dbReference>
<comment type="subcellular location">
    <subcellularLocation>
        <location evidence="2">Endoplasmic reticulum-Golgi intermediate compartment membrane</location>
        <topology evidence="2">Multi-pass membrane protein</topology>
    </subcellularLocation>
    <subcellularLocation>
        <location evidence="1">Golgi apparatus</location>
        <location evidence="1">cis-Golgi network membrane</location>
        <topology evidence="1">Multi-pass membrane protein</topology>
    </subcellularLocation>
</comment>
<dbReference type="Proteomes" id="UP000502823">
    <property type="component" value="Unassembled WGS sequence"/>
</dbReference>
<dbReference type="Pfam" id="PF13850">
    <property type="entry name" value="ERGIC_N"/>
    <property type="match status" value="1"/>
</dbReference>
<accession>A0A6L2PYB6</accession>
<dbReference type="PANTHER" id="PTHR10984">
    <property type="entry name" value="ENDOPLASMIC RETICULUM-GOLGI INTERMEDIATE COMPARTMENT PROTEIN"/>
    <property type="match status" value="1"/>
</dbReference>
<dbReference type="GO" id="GO:0030134">
    <property type="term" value="C:COPII-coated ER to Golgi transport vesicle"/>
    <property type="evidence" value="ECO:0007669"/>
    <property type="project" value="TreeGrafter"/>
</dbReference>
<feature type="domain" description="Endoplasmic reticulum vesicle transporter N-terminal" evidence="10">
    <location>
        <begin position="10"/>
        <end position="99"/>
    </location>
</feature>
<feature type="domain" description="Endoplasmic reticulum vesicle transporter C-terminal" evidence="9">
    <location>
        <begin position="135"/>
        <end position="353"/>
    </location>
</feature>
<name>A0A6L2PYB6_COPFO</name>
<dbReference type="EMBL" id="BLKM01000502">
    <property type="protein sequence ID" value="GFG34757.1"/>
    <property type="molecule type" value="Genomic_DNA"/>
</dbReference>
<dbReference type="GO" id="GO:0000139">
    <property type="term" value="C:Golgi membrane"/>
    <property type="evidence" value="ECO:0007669"/>
    <property type="project" value="TreeGrafter"/>
</dbReference>
<evidence type="ECO:0000256" key="3">
    <source>
        <dbReference type="ARBA" id="ARBA00005648"/>
    </source>
</evidence>
<dbReference type="InParanoid" id="A0A6L2PYB6"/>
<dbReference type="GO" id="GO:0033116">
    <property type="term" value="C:endoplasmic reticulum-Golgi intermediate compartment membrane"/>
    <property type="evidence" value="ECO:0007669"/>
    <property type="project" value="UniProtKB-SubCell"/>
</dbReference>
<reference evidence="12" key="1">
    <citation type="submission" date="2020-01" db="EMBL/GenBank/DDBJ databases">
        <title>Draft genome sequence of the Termite Coptotermes fromosanus.</title>
        <authorList>
            <person name="Itakura S."/>
            <person name="Yosikawa Y."/>
            <person name="Umezawa K."/>
        </authorList>
    </citation>
    <scope>NUCLEOTIDE SEQUENCE [LARGE SCALE GENOMIC DNA]</scope>
</reference>
<evidence type="ECO:0000256" key="7">
    <source>
        <dbReference type="ARBA" id="ARBA00040493"/>
    </source>
</evidence>
<evidence type="ECO:0000256" key="2">
    <source>
        <dbReference type="ARBA" id="ARBA00004457"/>
    </source>
</evidence>
<keyword evidence="5 8" id="KW-1133">Transmembrane helix</keyword>